<protein>
    <submittedName>
        <fullName evidence="2">Uncharacterized protein</fullName>
    </submittedName>
</protein>
<accession>A0ABQ0GNJ0</accession>
<feature type="compositionally biased region" description="Polar residues" evidence="1">
    <location>
        <begin position="105"/>
        <end position="115"/>
    </location>
</feature>
<organism evidence="2 3">
    <name type="scientific">Madurella fahalii</name>
    <dbReference type="NCBI Taxonomy" id="1157608"/>
    <lineage>
        <taxon>Eukaryota</taxon>
        <taxon>Fungi</taxon>
        <taxon>Dikarya</taxon>
        <taxon>Ascomycota</taxon>
        <taxon>Pezizomycotina</taxon>
        <taxon>Sordariomycetes</taxon>
        <taxon>Sordariomycetidae</taxon>
        <taxon>Sordariales</taxon>
        <taxon>Sordariales incertae sedis</taxon>
        <taxon>Madurella</taxon>
    </lineage>
</organism>
<comment type="caution">
    <text evidence="2">The sequence shown here is derived from an EMBL/GenBank/DDBJ whole genome shotgun (WGS) entry which is preliminary data.</text>
</comment>
<feature type="region of interest" description="Disordered" evidence="1">
    <location>
        <begin position="93"/>
        <end position="115"/>
    </location>
</feature>
<name>A0ABQ0GNJ0_9PEZI</name>
<dbReference type="EMBL" id="BAAFSV010000005">
    <property type="protein sequence ID" value="GAB1319332.1"/>
    <property type="molecule type" value="Genomic_DNA"/>
</dbReference>
<evidence type="ECO:0000313" key="3">
    <source>
        <dbReference type="Proteomes" id="UP001628179"/>
    </source>
</evidence>
<reference evidence="2 3" key="1">
    <citation type="submission" date="2024-09" db="EMBL/GenBank/DDBJ databases">
        <title>Itraconazole resistance in Madurella fahalii resulting from another homologue of gene encoding cytochrome P450 14-alpha sterol demethylase (CYP51).</title>
        <authorList>
            <person name="Yoshioka I."/>
            <person name="Fahal A.H."/>
            <person name="Kaneko S."/>
            <person name="Yaguchi T."/>
        </authorList>
    </citation>
    <scope>NUCLEOTIDE SEQUENCE [LARGE SCALE GENOMIC DNA]</scope>
    <source>
        <strain evidence="2 3">IFM 68171</strain>
    </source>
</reference>
<sequence length="115" mass="12519">MYTLTTDPFHDSILVNIWSVIEINVAVGCASTPALKLLFIPQTLKSARQGSTPPHHSEYEYHGRGRSGIKSEMLVDQSFAARDINMGPIVPSSYTRISGGKPDSDSGSIQQILTD</sequence>
<dbReference type="GeneID" id="98180284"/>
<evidence type="ECO:0000313" key="2">
    <source>
        <dbReference type="EMBL" id="GAB1319332.1"/>
    </source>
</evidence>
<proteinExistence type="predicted"/>
<evidence type="ECO:0000256" key="1">
    <source>
        <dbReference type="SAM" id="MobiDB-lite"/>
    </source>
</evidence>
<dbReference type="RefSeq" id="XP_070921062.1">
    <property type="nucleotide sequence ID" value="XM_071064961.1"/>
</dbReference>
<gene>
    <name evidence="2" type="ORF">MFIFM68171_09542</name>
</gene>
<dbReference type="Proteomes" id="UP001628179">
    <property type="component" value="Unassembled WGS sequence"/>
</dbReference>
<keyword evidence="3" id="KW-1185">Reference proteome</keyword>